<accession>A0A0B6AH88</accession>
<dbReference type="EMBL" id="CP009920">
    <property type="protein sequence ID" value="AJI24265.1"/>
    <property type="molecule type" value="Genomic_DNA"/>
</dbReference>
<evidence type="ECO:0008006" key="3">
    <source>
        <dbReference type="Google" id="ProtNLM"/>
    </source>
</evidence>
<dbReference type="Proteomes" id="UP000031829">
    <property type="component" value="Chromosome"/>
</dbReference>
<gene>
    <name evidence="1" type="ORF">BG04_947</name>
</gene>
<proteinExistence type="predicted"/>
<dbReference type="HOGENOM" id="CLU_032297_0_0_9"/>
<dbReference type="KEGG" id="bmeg:BG04_947"/>
<dbReference type="RefSeq" id="WP_034649370.1">
    <property type="nucleotide sequence ID" value="NZ_BCVB01000001.1"/>
</dbReference>
<dbReference type="AlphaFoldDB" id="A0A0B6AH88"/>
<dbReference type="Pfam" id="PF10720">
    <property type="entry name" value="DUF2515"/>
    <property type="match status" value="1"/>
</dbReference>
<organism evidence="1 2">
    <name type="scientific">Priestia megaterium (strain ATCC 14581 / DSM 32 / CCUG 1817 / JCM 2506 / NBRC 15308 / NCIMB 9376 / NCTC 10342 / NRRL B-14308 / VKM B-512 / Ford 19)</name>
    <name type="common">Bacillus megaterium</name>
    <dbReference type="NCBI Taxonomy" id="1348623"/>
    <lineage>
        <taxon>Bacteria</taxon>
        <taxon>Bacillati</taxon>
        <taxon>Bacillota</taxon>
        <taxon>Bacilli</taxon>
        <taxon>Bacillales</taxon>
        <taxon>Bacillaceae</taxon>
        <taxon>Priestia</taxon>
    </lineage>
</organism>
<protein>
    <recommendedName>
        <fullName evidence="3">DUF2515 domain-containing protein</fullName>
    </recommendedName>
</protein>
<name>A0A0B6AH88_PRIM2</name>
<sequence>MTSTNTNPLIRLEDVLRLQQMMQLKPPATLPLSFIGEDVKLIKEIRKKVKKANQNNVTRTQAYLDYYQKHPEIHWAFLAHLVSRNGGYYMTDLSTTLIKSLLSPEKQHAYFLFLEHSNSAIFHDAYAQLLLYEKSKEQNSNLFHLLPAFHISSFMKAVWDDFWQHRNKTLLSMALIVNEQYHIEKNVLFKKEFQRDVLHSWQFHTQNFLGMTQIVFPYYSGNNIDLCGTKVYHFESVLKRIEVGKTLYVLLFYSNLHDSIYTFSLKHPHTGSRSDYNSDIFTKNRTDSKKLYSPTLTMSWGDRVHLFLRKDEWFEDEITFSLLESIPASSVKKIPLQHHIKVQSAIKAANPFS</sequence>
<evidence type="ECO:0000313" key="2">
    <source>
        <dbReference type="Proteomes" id="UP000031829"/>
    </source>
</evidence>
<dbReference type="InterPro" id="IPR019658">
    <property type="entry name" value="DUF2515"/>
</dbReference>
<dbReference type="GeneID" id="93644427"/>
<evidence type="ECO:0000313" key="1">
    <source>
        <dbReference type="EMBL" id="AJI24265.1"/>
    </source>
</evidence>
<reference evidence="1 2" key="1">
    <citation type="journal article" date="2015" name="Genome Announc.">
        <title>Complete genome sequences for 35 biothreat assay-relevant bacillus species.</title>
        <authorList>
            <person name="Johnson S.L."/>
            <person name="Daligault H.E."/>
            <person name="Davenport K.W."/>
            <person name="Jaissle J."/>
            <person name="Frey K.G."/>
            <person name="Ladner J.T."/>
            <person name="Broomall S.M."/>
            <person name="Bishop-Lilly K.A."/>
            <person name="Bruce D.C."/>
            <person name="Gibbons H.S."/>
            <person name="Coyne S.R."/>
            <person name="Lo C.C."/>
            <person name="Meincke L."/>
            <person name="Munk A.C."/>
            <person name="Koroleva G.I."/>
            <person name="Rosenzweig C.N."/>
            <person name="Palacios G.F."/>
            <person name="Redden C.L."/>
            <person name="Minogue T.D."/>
            <person name="Chain P.S."/>
        </authorList>
    </citation>
    <scope>NUCLEOTIDE SEQUENCE [LARGE SCALE GENOMIC DNA]</scope>
    <source>
        <strain evidence="2">ATCC 14581 / DSM 32 / JCM 2506 / NBRC 15308 / NCIMB 9376 / NCTC 10342 / NRRL B-14308 / VKM B-512</strain>
    </source>
</reference>